<accession>A0ABU2C8U3</accession>
<protein>
    <submittedName>
        <fullName evidence="6">DNA-binding transcriptional LysR family regulator</fullName>
    </submittedName>
</protein>
<keyword evidence="2" id="KW-0805">Transcription regulation</keyword>
<evidence type="ECO:0000256" key="3">
    <source>
        <dbReference type="ARBA" id="ARBA00023125"/>
    </source>
</evidence>
<keyword evidence="3 6" id="KW-0238">DNA-binding</keyword>
<keyword evidence="4" id="KW-0804">Transcription</keyword>
<dbReference type="PROSITE" id="PS50931">
    <property type="entry name" value="HTH_LYSR"/>
    <property type="match status" value="1"/>
</dbReference>
<dbReference type="InterPro" id="IPR000847">
    <property type="entry name" value="LysR_HTH_N"/>
</dbReference>
<dbReference type="InterPro" id="IPR005119">
    <property type="entry name" value="LysR_subst-bd"/>
</dbReference>
<comment type="caution">
    <text evidence="6">The sequence shown here is derived from an EMBL/GenBank/DDBJ whole genome shotgun (WGS) entry which is preliminary data.</text>
</comment>
<name>A0ABU2C8U3_9BURK</name>
<evidence type="ECO:0000313" key="7">
    <source>
        <dbReference type="Proteomes" id="UP001180487"/>
    </source>
</evidence>
<comment type="similarity">
    <text evidence="1">Belongs to the LysR transcriptional regulatory family.</text>
</comment>
<evidence type="ECO:0000259" key="5">
    <source>
        <dbReference type="PROSITE" id="PS50931"/>
    </source>
</evidence>
<dbReference type="Gene3D" id="1.10.10.10">
    <property type="entry name" value="Winged helix-like DNA-binding domain superfamily/Winged helix DNA-binding domain"/>
    <property type="match status" value="1"/>
</dbReference>
<dbReference type="Pfam" id="PF03466">
    <property type="entry name" value="LysR_substrate"/>
    <property type="match status" value="1"/>
</dbReference>
<dbReference type="PRINTS" id="PR00039">
    <property type="entry name" value="HTHLYSR"/>
</dbReference>
<proteinExistence type="inferred from homology"/>
<evidence type="ECO:0000313" key="6">
    <source>
        <dbReference type="EMBL" id="MDR7377754.1"/>
    </source>
</evidence>
<evidence type="ECO:0000256" key="1">
    <source>
        <dbReference type="ARBA" id="ARBA00009437"/>
    </source>
</evidence>
<dbReference type="SUPFAM" id="SSF46785">
    <property type="entry name" value="Winged helix' DNA-binding domain"/>
    <property type="match status" value="1"/>
</dbReference>
<gene>
    <name evidence="6" type="ORF">J2X19_002433</name>
</gene>
<dbReference type="GO" id="GO:0003677">
    <property type="term" value="F:DNA binding"/>
    <property type="evidence" value="ECO:0007669"/>
    <property type="project" value="UniProtKB-KW"/>
</dbReference>
<evidence type="ECO:0000256" key="4">
    <source>
        <dbReference type="ARBA" id="ARBA00023163"/>
    </source>
</evidence>
<organism evidence="6 7">
    <name type="scientific">Rhodoferax ferrireducens</name>
    <dbReference type="NCBI Taxonomy" id="192843"/>
    <lineage>
        <taxon>Bacteria</taxon>
        <taxon>Pseudomonadati</taxon>
        <taxon>Pseudomonadota</taxon>
        <taxon>Betaproteobacteria</taxon>
        <taxon>Burkholderiales</taxon>
        <taxon>Comamonadaceae</taxon>
        <taxon>Rhodoferax</taxon>
    </lineage>
</organism>
<reference evidence="6 7" key="1">
    <citation type="submission" date="2023-07" db="EMBL/GenBank/DDBJ databases">
        <title>Sorghum-associated microbial communities from plants grown in Nebraska, USA.</title>
        <authorList>
            <person name="Schachtman D."/>
        </authorList>
    </citation>
    <scope>NUCLEOTIDE SEQUENCE [LARGE SCALE GENOMIC DNA]</scope>
    <source>
        <strain evidence="6 7">BE313</strain>
    </source>
</reference>
<evidence type="ECO:0000256" key="2">
    <source>
        <dbReference type="ARBA" id="ARBA00023015"/>
    </source>
</evidence>
<dbReference type="InterPro" id="IPR036388">
    <property type="entry name" value="WH-like_DNA-bd_sf"/>
</dbReference>
<dbReference type="RefSeq" id="WP_310373383.1">
    <property type="nucleotide sequence ID" value="NZ_JAVDXT010000002.1"/>
</dbReference>
<dbReference type="SUPFAM" id="SSF53850">
    <property type="entry name" value="Periplasmic binding protein-like II"/>
    <property type="match status" value="1"/>
</dbReference>
<dbReference type="PANTHER" id="PTHR30427:SF1">
    <property type="entry name" value="TRANSCRIPTIONAL ACTIVATOR PROTEIN LYSR"/>
    <property type="match status" value="1"/>
</dbReference>
<dbReference type="EMBL" id="JAVDXT010000002">
    <property type="protein sequence ID" value="MDR7377754.1"/>
    <property type="molecule type" value="Genomic_DNA"/>
</dbReference>
<dbReference type="Pfam" id="PF00126">
    <property type="entry name" value="HTH_1"/>
    <property type="match status" value="1"/>
</dbReference>
<feature type="domain" description="HTH lysR-type" evidence="5">
    <location>
        <begin position="1"/>
        <end position="58"/>
    </location>
</feature>
<dbReference type="PANTHER" id="PTHR30427">
    <property type="entry name" value="TRANSCRIPTIONAL ACTIVATOR PROTEIN LYSR"/>
    <property type="match status" value="1"/>
</dbReference>
<dbReference type="Proteomes" id="UP001180487">
    <property type="component" value="Unassembled WGS sequence"/>
</dbReference>
<dbReference type="InterPro" id="IPR036390">
    <property type="entry name" value="WH_DNA-bd_sf"/>
</dbReference>
<sequence length="302" mass="32428">MRLRHIEVFNAIMLTGSVSAAARLINVTQPAVSRVLAHAELQLGFPLFQRTKGRLTPTNEAQTLYPHIERLFAQLDDVQRLANSLKQGHQDGELHILTVLALSYEVLPRALKLFRQQHPNVVVTMDALHSPQIISSLVLQEADVGFVFSAIAHPSLEQRHLADGRMVCVAPKGVLSAKQVKQGVVNLADLAQTPVVNIDVRDPVGSTLSHACREAGVGLSSAITVQTYHAALALAHHGLAVALVDSCTALSADTSKVDVLVLEPQIVVPIKALRAVNRPGSLLASAMTQCVQQVVEAALQPT</sequence>
<keyword evidence="7" id="KW-1185">Reference proteome</keyword>
<dbReference type="Gene3D" id="3.40.190.290">
    <property type="match status" value="1"/>
</dbReference>